<protein>
    <recommendedName>
        <fullName evidence="3">Protein kinase domain-containing protein</fullName>
    </recommendedName>
</protein>
<dbReference type="InterPro" id="IPR011009">
    <property type="entry name" value="Kinase-like_dom_sf"/>
</dbReference>
<organism evidence="1 2">
    <name type="scientific">Leptospirillum ferriphilum</name>
    <dbReference type="NCBI Taxonomy" id="178606"/>
    <lineage>
        <taxon>Bacteria</taxon>
        <taxon>Pseudomonadati</taxon>
        <taxon>Nitrospirota</taxon>
        <taxon>Nitrospiria</taxon>
        <taxon>Nitrospirales</taxon>
        <taxon>Nitrospiraceae</taxon>
        <taxon>Leptospirillum</taxon>
    </lineage>
</organism>
<dbReference type="AlphaFoldDB" id="A0A1V3SU61"/>
<evidence type="ECO:0008006" key="3">
    <source>
        <dbReference type="Google" id="ProtNLM"/>
    </source>
</evidence>
<evidence type="ECO:0000313" key="1">
    <source>
        <dbReference type="EMBL" id="OOH71646.1"/>
    </source>
</evidence>
<dbReference type="EMBL" id="MPOJ01000017">
    <property type="protein sequence ID" value="OOH71646.1"/>
    <property type="molecule type" value="Genomic_DNA"/>
</dbReference>
<dbReference type="Proteomes" id="UP000188586">
    <property type="component" value="Unassembled WGS sequence"/>
</dbReference>
<comment type="caution">
    <text evidence="1">The sequence shown here is derived from an EMBL/GenBank/DDBJ whole genome shotgun (WGS) entry which is preliminary data.</text>
</comment>
<dbReference type="RefSeq" id="WP_077304665.1">
    <property type="nucleotide sequence ID" value="NZ_MPOJ01000017.1"/>
</dbReference>
<sequence>MLDITPSSDIYSLGKVIYYMLSGGVIIPRENIYEARYRKLFSRGGRYSLLQSLLEQMICSLDRRIREVTKVADIIDNIADWDRNAQLIPISSSGHSALERLQQEALDAQRIAAENIAARKQETTVLSNISESFMTRLEAEFIKTVSHVSQNGVLVCEKHPLTKWSSGKFTVQYNHSERYVGLTGLELHLEQSGDQFRRKHLLQIWLCQAYGVFVTVQAGHSPFVVPSGLPARDFVLAIIPYYLQSRPGVPLDQQSFGGYLTAKNHIGRNGQISHQQRQPPFRLHTSSQHLRLQAVTKTFYNEASLNLSFSASEWSGIGERFMSTLTESIDNFLEYVASGAQAIGP</sequence>
<dbReference type="SUPFAM" id="SSF56112">
    <property type="entry name" value="Protein kinase-like (PK-like)"/>
    <property type="match status" value="1"/>
</dbReference>
<proteinExistence type="predicted"/>
<gene>
    <name evidence="1" type="ORF">BOX24_09085</name>
</gene>
<accession>A0A1V3SU61</accession>
<name>A0A1V3SU61_9BACT</name>
<evidence type="ECO:0000313" key="2">
    <source>
        <dbReference type="Proteomes" id="UP000188586"/>
    </source>
</evidence>
<reference evidence="1 2" key="1">
    <citation type="submission" date="2016-11" db="EMBL/GenBank/DDBJ databases">
        <title>Comparative genomics of co-occurring bacteria in distinct bioleaching systems unravels niche-specific adaptation.</title>
        <authorList>
            <person name="Zhang X."/>
            <person name="Liu X."/>
            <person name="Yin H."/>
        </authorList>
    </citation>
    <scope>NUCLEOTIDE SEQUENCE [LARGE SCALE GENOMIC DNA]</scope>
    <source>
        <strain evidence="1 2">DX</strain>
    </source>
</reference>